<feature type="transmembrane region" description="Helical" evidence="8">
    <location>
        <begin position="205"/>
        <end position="226"/>
    </location>
</feature>
<proteinExistence type="predicted"/>
<evidence type="ECO:0000313" key="10">
    <source>
        <dbReference type="EMBL" id="BBB93296.1"/>
    </source>
</evidence>
<evidence type="ECO:0000256" key="4">
    <source>
        <dbReference type="ARBA" id="ARBA00022679"/>
    </source>
</evidence>
<feature type="transmembrane region" description="Helical" evidence="8">
    <location>
        <begin position="255"/>
        <end position="278"/>
    </location>
</feature>
<feature type="domain" description="Glycosyltransferase RgtA/B/C/D-like" evidence="9">
    <location>
        <begin position="60"/>
        <end position="219"/>
    </location>
</feature>
<dbReference type="GO" id="GO:0005886">
    <property type="term" value="C:plasma membrane"/>
    <property type="evidence" value="ECO:0007669"/>
    <property type="project" value="UniProtKB-SubCell"/>
</dbReference>
<dbReference type="KEGG" id="mana:MAMMFC1_04008"/>
<feature type="transmembrane region" description="Helical" evidence="8">
    <location>
        <begin position="313"/>
        <end position="329"/>
    </location>
</feature>
<dbReference type="InterPro" id="IPR050297">
    <property type="entry name" value="LipidA_mod_glycosyltrf_83"/>
</dbReference>
<feature type="transmembrane region" description="Helical" evidence="8">
    <location>
        <begin position="113"/>
        <end position="140"/>
    </location>
</feature>
<evidence type="ECO:0000256" key="8">
    <source>
        <dbReference type="SAM" id="Phobius"/>
    </source>
</evidence>
<evidence type="ECO:0000256" key="7">
    <source>
        <dbReference type="ARBA" id="ARBA00023136"/>
    </source>
</evidence>
<feature type="transmembrane region" description="Helical" evidence="8">
    <location>
        <begin position="397"/>
        <end position="418"/>
    </location>
</feature>
<keyword evidence="11" id="KW-1185">Reference proteome</keyword>
<evidence type="ECO:0000259" key="9">
    <source>
        <dbReference type="Pfam" id="PF13231"/>
    </source>
</evidence>
<gene>
    <name evidence="10" type="primary">arnT_2</name>
    <name evidence="10" type="ORF">MAMMFC1_04008</name>
</gene>
<keyword evidence="5 8" id="KW-0812">Transmembrane</keyword>
<dbReference type="RefSeq" id="WP_126310145.1">
    <property type="nucleotide sequence ID" value="NZ_DAINIT010000001.1"/>
</dbReference>
<evidence type="ECO:0000256" key="3">
    <source>
        <dbReference type="ARBA" id="ARBA00022676"/>
    </source>
</evidence>
<dbReference type="Pfam" id="PF13231">
    <property type="entry name" value="PMT_2"/>
    <property type="match status" value="1"/>
</dbReference>
<dbReference type="EMBL" id="AP018449">
    <property type="protein sequence ID" value="BBB93296.1"/>
    <property type="molecule type" value="Genomic_DNA"/>
</dbReference>
<dbReference type="GO" id="GO:0103015">
    <property type="term" value="F:4-amino-4-deoxy-L-arabinose transferase activity"/>
    <property type="evidence" value="ECO:0007669"/>
    <property type="project" value="UniProtKB-EC"/>
</dbReference>
<feature type="transmembrane region" description="Helical" evidence="8">
    <location>
        <begin position="290"/>
        <end position="307"/>
    </location>
</feature>
<dbReference type="Proteomes" id="UP000276437">
    <property type="component" value="Chromosome"/>
</dbReference>
<dbReference type="PANTHER" id="PTHR33908:SF3">
    <property type="entry name" value="UNDECAPRENYL PHOSPHATE-ALPHA-4-AMINO-4-DEOXY-L-ARABINOSE ARABINOSYL TRANSFERASE"/>
    <property type="match status" value="1"/>
</dbReference>
<sequence length="533" mass="60085">MPSSYYKTLIFFLALCSYIIFNGNVPITDPVESNYALTAKEMVESNNWLSPQIYGQYWFDKPILIYWLIALSYKVFGVGEFAARFPAAVFSAASVSLVYWFSVKIYQNRQIGLLAALVLATSLEFWVLAHMIITDAVLFFFTSAAMSTFFFGMTEKRTKWYLMAYASMGFAALTKGPVGIVLPALIVLMYIFVRNQWQQLRHMHIFAGIGVLLAVAAPWYFTMYLLHGQQFIDTFLGLHNYIRATVAEHPKDNVLYYYFVLFPVSLMPWTGIFFLMLGKAKRSLRSPVESYLYIWPAVILVFYTAMATKYPTYVFPALFPVAVLIASYLQSLHQRKNRRTWLWLSVPAIVLFGAVVYGTTLLPPEKNWLPLYVAVCVSIISVIWVQTKGNICRLPLTVAVAVITISCVAIGTGLSSLANSKSAKPLAYILPRNAIIGSLGEYATSMVFYSGHIMPRLVVDEQELAQRGTWSGKYTMPTEHLDSFVARNSGDSPIFILVKSKDLSQIKDSASFANFVPVASHGNMTLYRKKDEI</sequence>
<dbReference type="AlphaFoldDB" id="A0A348AQE8"/>
<evidence type="ECO:0000256" key="1">
    <source>
        <dbReference type="ARBA" id="ARBA00004651"/>
    </source>
</evidence>
<dbReference type="PANTHER" id="PTHR33908">
    <property type="entry name" value="MANNOSYLTRANSFERASE YKCB-RELATED"/>
    <property type="match status" value="1"/>
</dbReference>
<dbReference type="GO" id="GO:0009103">
    <property type="term" value="P:lipopolysaccharide biosynthetic process"/>
    <property type="evidence" value="ECO:0007669"/>
    <property type="project" value="UniProtKB-ARBA"/>
</dbReference>
<feature type="transmembrane region" description="Helical" evidence="8">
    <location>
        <begin position="341"/>
        <end position="362"/>
    </location>
</feature>
<feature type="transmembrane region" description="Helical" evidence="8">
    <location>
        <begin position="160"/>
        <end position="193"/>
    </location>
</feature>
<feature type="transmembrane region" description="Helical" evidence="8">
    <location>
        <begin position="9"/>
        <end position="27"/>
    </location>
</feature>
<comment type="subcellular location">
    <subcellularLocation>
        <location evidence="1">Cell membrane</location>
        <topology evidence="1">Multi-pass membrane protein</topology>
    </subcellularLocation>
</comment>
<evidence type="ECO:0000313" key="11">
    <source>
        <dbReference type="Proteomes" id="UP000276437"/>
    </source>
</evidence>
<dbReference type="InterPro" id="IPR038731">
    <property type="entry name" value="RgtA/B/C-like"/>
</dbReference>
<reference evidence="10 11" key="1">
    <citation type="journal article" date="2018" name="Int. J. Syst. Evol. Microbiol.">
        <title>Methylomusa anaerophila gen. nov., sp. nov., an anaerobic methanol-utilizing bacterium isolated from a microbial fuel cell.</title>
        <authorList>
            <person name="Amano N."/>
            <person name="Yamamuro A."/>
            <person name="Miyahara M."/>
            <person name="Kouzuma A."/>
            <person name="Abe T."/>
            <person name="Watanabe K."/>
        </authorList>
    </citation>
    <scope>NUCLEOTIDE SEQUENCE [LARGE SCALE GENOMIC DNA]</scope>
    <source>
        <strain evidence="10 11">MMFC1</strain>
    </source>
</reference>
<keyword evidence="7 8" id="KW-0472">Membrane</keyword>
<feature type="transmembrane region" description="Helical" evidence="8">
    <location>
        <begin position="81"/>
        <end position="101"/>
    </location>
</feature>
<keyword evidence="6 8" id="KW-1133">Transmembrane helix</keyword>
<accession>A0A348AQE8</accession>
<evidence type="ECO:0000256" key="5">
    <source>
        <dbReference type="ARBA" id="ARBA00022692"/>
    </source>
</evidence>
<keyword evidence="2" id="KW-1003">Cell membrane</keyword>
<keyword evidence="3 10" id="KW-0328">Glycosyltransferase</keyword>
<evidence type="ECO:0000256" key="6">
    <source>
        <dbReference type="ARBA" id="ARBA00022989"/>
    </source>
</evidence>
<dbReference type="GO" id="GO:0010041">
    <property type="term" value="P:response to iron(III) ion"/>
    <property type="evidence" value="ECO:0007669"/>
    <property type="project" value="TreeGrafter"/>
</dbReference>
<protein>
    <submittedName>
        <fullName evidence="10">Undecaprenyl phosphate-alpha-4-amino-4-deoxy-L-arabinose arabinosyl transferase</fullName>
        <ecNumber evidence="10">2.4.2.43</ecNumber>
    </submittedName>
</protein>
<name>A0A348AQE8_9FIRM</name>
<keyword evidence="4 10" id="KW-0808">Transferase</keyword>
<dbReference type="EC" id="2.4.2.43" evidence="10"/>
<feature type="transmembrane region" description="Helical" evidence="8">
    <location>
        <begin position="368"/>
        <end position="385"/>
    </location>
</feature>
<organism evidence="10 11">
    <name type="scientific">Methylomusa anaerophila</name>
    <dbReference type="NCBI Taxonomy" id="1930071"/>
    <lineage>
        <taxon>Bacteria</taxon>
        <taxon>Bacillati</taxon>
        <taxon>Bacillota</taxon>
        <taxon>Negativicutes</taxon>
        <taxon>Selenomonadales</taxon>
        <taxon>Sporomusaceae</taxon>
        <taxon>Methylomusa</taxon>
    </lineage>
</organism>
<evidence type="ECO:0000256" key="2">
    <source>
        <dbReference type="ARBA" id="ARBA00022475"/>
    </source>
</evidence>